<comment type="caution">
    <text evidence="1">The sequence shown here is derived from an EMBL/GenBank/DDBJ whole genome shotgun (WGS) entry which is preliminary data.</text>
</comment>
<dbReference type="RefSeq" id="WP_182503540.1">
    <property type="nucleotide sequence ID" value="NZ_JACJHX010000014.1"/>
</dbReference>
<organism evidence="1 2">
    <name type="scientific">Peribacillus huizhouensis</name>
    <dbReference type="NCBI Taxonomy" id="1501239"/>
    <lineage>
        <taxon>Bacteria</taxon>
        <taxon>Bacillati</taxon>
        <taxon>Bacillota</taxon>
        <taxon>Bacilli</taxon>
        <taxon>Bacillales</taxon>
        <taxon>Bacillaceae</taxon>
        <taxon>Peribacillus</taxon>
    </lineage>
</organism>
<sequence length="97" mass="11355">MKNDMNALIHLPDLLFIQWCDAEFGINRGVYNTIDSWFYQKGVKEITQRRKYILKFSQSLNQYCDKRAKIKFGPGGLIGCLNNYWKVFIESGLKQNA</sequence>
<dbReference type="Proteomes" id="UP000626697">
    <property type="component" value="Unassembled WGS sequence"/>
</dbReference>
<proteinExistence type="predicted"/>
<dbReference type="EMBL" id="JACJHX010000014">
    <property type="protein sequence ID" value="MBA9028435.1"/>
    <property type="molecule type" value="Genomic_DNA"/>
</dbReference>
<accession>A0ABR6CTV0</accession>
<evidence type="ECO:0000313" key="2">
    <source>
        <dbReference type="Proteomes" id="UP000626697"/>
    </source>
</evidence>
<name>A0ABR6CTV0_9BACI</name>
<keyword evidence="2" id="KW-1185">Reference proteome</keyword>
<gene>
    <name evidence="1" type="ORF">HNP81_003755</name>
</gene>
<reference evidence="1 2" key="1">
    <citation type="submission" date="2020-08" db="EMBL/GenBank/DDBJ databases">
        <title>Genomic Encyclopedia of Type Strains, Phase IV (KMG-IV): sequencing the most valuable type-strain genomes for metagenomic binning, comparative biology and taxonomic classification.</title>
        <authorList>
            <person name="Goeker M."/>
        </authorList>
    </citation>
    <scope>NUCLEOTIDE SEQUENCE [LARGE SCALE GENOMIC DNA]</scope>
    <source>
        <strain evidence="1 2">DSM 105481</strain>
    </source>
</reference>
<evidence type="ECO:0000313" key="1">
    <source>
        <dbReference type="EMBL" id="MBA9028435.1"/>
    </source>
</evidence>
<protein>
    <submittedName>
        <fullName evidence="1">Uncharacterized protein</fullName>
    </submittedName>
</protein>